<dbReference type="EMBL" id="LCEJ01000045">
    <property type="protein sequence ID" value="KKS69787.1"/>
    <property type="molecule type" value="Genomic_DNA"/>
</dbReference>
<accession>A0A0G1B949</accession>
<dbReference type="Pfam" id="PF01850">
    <property type="entry name" value="PIN"/>
    <property type="match status" value="1"/>
</dbReference>
<proteinExistence type="predicted"/>
<feature type="domain" description="PIN" evidence="1">
    <location>
        <begin position="3"/>
        <end position="123"/>
    </location>
</feature>
<evidence type="ECO:0000313" key="3">
    <source>
        <dbReference type="Proteomes" id="UP000034785"/>
    </source>
</evidence>
<dbReference type="Gene3D" id="3.40.50.1010">
    <property type="entry name" value="5'-nuclease"/>
    <property type="match status" value="1"/>
</dbReference>
<evidence type="ECO:0000259" key="1">
    <source>
        <dbReference type="Pfam" id="PF01850"/>
    </source>
</evidence>
<dbReference type="Proteomes" id="UP000034785">
    <property type="component" value="Unassembled WGS sequence"/>
</dbReference>
<dbReference type="AlphaFoldDB" id="A0A0G1B949"/>
<gene>
    <name evidence="2" type="ORF">UV41_C0045G0011</name>
</gene>
<dbReference type="SUPFAM" id="SSF88723">
    <property type="entry name" value="PIN domain-like"/>
    <property type="match status" value="1"/>
</dbReference>
<sequence length="128" mass="15050">MTFVDTNYFLRFLLQDIEDQHREAKNLFLLAVESGEKLLSSTVVFFEVFWVLRSTYGKDKQILAATLDKLLKLNVEFSEHRILVESVKIFKKVNLSLEDCYNLVFARSRQVKSFKTFDKNLLKIFEGT</sequence>
<comment type="caution">
    <text evidence="2">The sequence shown here is derived from an EMBL/GenBank/DDBJ whole genome shotgun (WGS) entry which is preliminary data.</text>
</comment>
<dbReference type="PANTHER" id="PTHR38826">
    <property type="entry name" value="RIBONUCLEASE VAPC13"/>
    <property type="match status" value="1"/>
</dbReference>
<evidence type="ECO:0000313" key="2">
    <source>
        <dbReference type="EMBL" id="KKS69787.1"/>
    </source>
</evidence>
<dbReference type="InterPro" id="IPR052106">
    <property type="entry name" value="PINc/VapC_TA"/>
</dbReference>
<organism evidence="2 3">
    <name type="scientific">Candidatus Daviesbacteria bacterium GW2011_GWA2_42_7</name>
    <dbReference type="NCBI Taxonomy" id="1618425"/>
    <lineage>
        <taxon>Bacteria</taxon>
        <taxon>Candidatus Daviesiibacteriota</taxon>
    </lineage>
</organism>
<reference evidence="2 3" key="1">
    <citation type="journal article" date="2015" name="Nature">
        <title>rRNA introns, odd ribosomes, and small enigmatic genomes across a large radiation of phyla.</title>
        <authorList>
            <person name="Brown C.T."/>
            <person name="Hug L.A."/>
            <person name="Thomas B.C."/>
            <person name="Sharon I."/>
            <person name="Castelle C.J."/>
            <person name="Singh A."/>
            <person name="Wilkins M.J."/>
            <person name="Williams K.H."/>
            <person name="Banfield J.F."/>
        </authorList>
    </citation>
    <scope>NUCLEOTIDE SEQUENCE [LARGE SCALE GENOMIC DNA]</scope>
</reference>
<dbReference type="InterPro" id="IPR002716">
    <property type="entry name" value="PIN_dom"/>
</dbReference>
<dbReference type="InterPro" id="IPR029060">
    <property type="entry name" value="PIN-like_dom_sf"/>
</dbReference>
<name>A0A0G1B949_9BACT</name>
<protein>
    <recommendedName>
        <fullName evidence="1">PIN domain-containing protein</fullName>
    </recommendedName>
</protein>
<dbReference type="PANTHER" id="PTHR38826:SF5">
    <property type="entry name" value="RIBONUCLEASE VAPC13"/>
    <property type="match status" value="1"/>
</dbReference>